<dbReference type="Pfam" id="PF00135">
    <property type="entry name" value="COesterase"/>
    <property type="match status" value="2"/>
</dbReference>
<reference evidence="5 6" key="1">
    <citation type="submission" date="2022-06" db="EMBL/GenBank/DDBJ databases">
        <title>Isolation of gut microbiota from human fecal samples.</title>
        <authorList>
            <person name="Pamer E.G."/>
            <person name="Barat B."/>
            <person name="Waligurski E."/>
            <person name="Medina S."/>
            <person name="Paddock L."/>
            <person name="Mostad J."/>
        </authorList>
    </citation>
    <scope>NUCLEOTIDE SEQUENCE [LARGE SCALE GENOMIC DNA]</scope>
    <source>
        <strain evidence="5 6">DFI.9.73</strain>
    </source>
</reference>
<dbReference type="SUPFAM" id="SSF53474">
    <property type="entry name" value="alpha/beta-Hydrolases"/>
    <property type="match status" value="1"/>
</dbReference>
<evidence type="ECO:0000313" key="6">
    <source>
        <dbReference type="Proteomes" id="UP001524473"/>
    </source>
</evidence>
<accession>A0ABT1S011</accession>
<comment type="caution">
    <text evidence="5">The sequence shown here is derived from an EMBL/GenBank/DDBJ whole genome shotgun (WGS) entry which is preliminary data.</text>
</comment>
<dbReference type="PROSITE" id="PS00941">
    <property type="entry name" value="CARBOXYLESTERASE_B_2"/>
    <property type="match status" value="1"/>
</dbReference>
<evidence type="ECO:0000259" key="4">
    <source>
        <dbReference type="Pfam" id="PF00135"/>
    </source>
</evidence>
<sequence>METIVTTKQGSLEGLLSEDKQTVIFRGVPYAQPPVGELRFRRPQEHAAWEGILPCRKFAPRCPQADLTKMDFYSKEFYDDMVPETNEDCLYLNIWTPAAAKPGDRLPVLFWIHGGAFLHGCGSEKEFDGEGFAKKGVILVTINYRVNVFGFFAHPQLEPENEEGVSGNYGILDQIFALNWVRQNISAFGGDPDLITIAGQSAGCMSVQTIVSSPLAEGMLQRAILQSGGGLKALHTTPSKEELWAISQQLMEELGVETIAQLRAVPADTLCQAAYAVLDNSGLRWTPHRDGYLLHGTTDEIAESGRIHRIDYMIGSTGNDIGDGKLLQESGARWCENLLKLGFSPAYFYYFDRKLPGDDAGAFHSCELWYEFETYPRCWRPWEPCDLELSRIMSSYWANFVKSGNPNGEGLPDWSAYTESHRSPIVLDGSLGVQN</sequence>
<dbReference type="Proteomes" id="UP001524473">
    <property type="component" value="Unassembled WGS sequence"/>
</dbReference>
<evidence type="ECO:0000313" key="5">
    <source>
        <dbReference type="EMBL" id="MCQ4840279.1"/>
    </source>
</evidence>
<evidence type="ECO:0000256" key="2">
    <source>
        <dbReference type="ARBA" id="ARBA00022801"/>
    </source>
</evidence>
<dbReference type="PANTHER" id="PTHR11559">
    <property type="entry name" value="CARBOXYLESTERASE"/>
    <property type="match status" value="1"/>
</dbReference>
<dbReference type="GeneID" id="90532103"/>
<comment type="similarity">
    <text evidence="1 3">Belongs to the type-B carboxylesterase/lipase family.</text>
</comment>
<dbReference type="InterPro" id="IPR002018">
    <property type="entry name" value="CarbesteraseB"/>
</dbReference>
<dbReference type="InterPro" id="IPR019826">
    <property type="entry name" value="Carboxylesterase_B_AS"/>
</dbReference>
<organism evidence="5 6">
    <name type="scientific">Neglectibacter timonensis</name>
    <dbReference type="NCBI Taxonomy" id="1776382"/>
    <lineage>
        <taxon>Bacteria</taxon>
        <taxon>Bacillati</taxon>
        <taxon>Bacillota</taxon>
        <taxon>Clostridia</taxon>
        <taxon>Eubacteriales</taxon>
        <taxon>Oscillospiraceae</taxon>
        <taxon>Neglectibacter</taxon>
    </lineage>
</organism>
<evidence type="ECO:0000256" key="1">
    <source>
        <dbReference type="ARBA" id="ARBA00005964"/>
    </source>
</evidence>
<feature type="domain" description="Carboxylesterase type B" evidence="4">
    <location>
        <begin position="341"/>
        <end position="422"/>
    </location>
</feature>
<dbReference type="Gene3D" id="3.40.50.1820">
    <property type="entry name" value="alpha/beta hydrolase"/>
    <property type="match status" value="2"/>
</dbReference>
<protein>
    <recommendedName>
        <fullName evidence="3">Carboxylic ester hydrolase</fullName>
        <ecNumber evidence="3">3.1.1.-</ecNumber>
    </recommendedName>
</protein>
<dbReference type="PROSITE" id="PS00122">
    <property type="entry name" value="CARBOXYLESTERASE_B_1"/>
    <property type="match status" value="1"/>
</dbReference>
<dbReference type="EC" id="3.1.1.-" evidence="3"/>
<feature type="domain" description="Carboxylesterase type B" evidence="4">
    <location>
        <begin position="2"/>
        <end position="321"/>
    </location>
</feature>
<dbReference type="RefSeq" id="WP_066863024.1">
    <property type="nucleotide sequence ID" value="NZ_CABKVV010000013.1"/>
</dbReference>
<evidence type="ECO:0000256" key="3">
    <source>
        <dbReference type="RuleBase" id="RU361235"/>
    </source>
</evidence>
<proteinExistence type="inferred from homology"/>
<dbReference type="InterPro" id="IPR019819">
    <property type="entry name" value="Carboxylesterase_B_CS"/>
</dbReference>
<dbReference type="InterPro" id="IPR029058">
    <property type="entry name" value="AB_hydrolase_fold"/>
</dbReference>
<gene>
    <name evidence="5" type="ORF">NE695_10190</name>
</gene>
<keyword evidence="6" id="KW-1185">Reference proteome</keyword>
<dbReference type="InterPro" id="IPR050309">
    <property type="entry name" value="Type-B_Carboxylest/Lipase"/>
</dbReference>
<dbReference type="EMBL" id="JANFZH010000021">
    <property type="protein sequence ID" value="MCQ4840279.1"/>
    <property type="molecule type" value="Genomic_DNA"/>
</dbReference>
<name>A0ABT1S011_9FIRM</name>
<keyword evidence="2 3" id="KW-0378">Hydrolase</keyword>